<dbReference type="AlphaFoldDB" id="A0A915D2Q3"/>
<keyword evidence="1" id="KW-1185">Reference proteome</keyword>
<reference evidence="2" key="1">
    <citation type="submission" date="2022-11" db="UniProtKB">
        <authorList>
            <consortium name="WormBaseParasite"/>
        </authorList>
    </citation>
    <scope>IDENTIFICATION</scope>
</reference>
<accession>A0A915D2Q3</accession>
<dbReference type="WBParaSite" id="jg1480">
    <property type="protein sequence ID" value="jg1480"/>
    <property type="gene ID" value="jg1480"/>
</dbReference>
<evidence type="ECO:0000313" key="2">
    <source>
        <dbReference type="WBParaSite" id="jg1480"/>
    </source>
</evidence>
<sequence length="85" mass="9300">MGERPSAFLSQSDTCGVYPEQEARAAVAAGFLIYSVSVVDTSPQGVPVNQMMLDAIVKTPKDSFTMQNFDQLTNLVRQKNLKCLT</sequence>
<organism evidence="1 2">
    <name type="scientific">Ditylenchus dipsaci</name>
    <dbReference type="NCBI Taxonomy" id="166011"/>
    <lineage>
        <taxon>Eukaryota</taxon>
        <taxon>Metazoa</taxon>
        <taxon>Ecdysozoa</taxon>
        <taxon>Nematoda</taxon>
        <taxon>Chromadorea</taxon>
        <taxon>Rhabditida</taxon>
        <taxon>Tylenchina</taxon>
        <taxon>Tylenchomorpha</taxon>
        <taxon>Sphaerularioidea</taxon>
        <taxon>Anguinidae</taxon>
        <taxon>Anguininae</taxon>
        <taxon>Ditylenchus</taxon>
    </lineage>
</organism>
<dbReference type="InterPro" id="IPR036465">
    <property type="entry name" value="vWFA_dom_sf"/>
</dbReference>
<evidence type="ECO:0000313" key="1">
    <source>
        <dbReference type="Proteomes" id="UP000887574"/>
    </source>
</evidence>
<name>A0A915D2Q3_9BILA</name>
<dbReference type="Proteomes" id="UP000887574">
    <property type="component" value="Unplaced"/>
</dbReference>
<dbReference type="Gene3D" id="3.40.50.410">
    <property type="entry name" value="von Willebrand factor, type A domain"/>
    <property type="match status" value="1"/>
</dbReference>
<protein>
    <submittedName>
        <fullName evidence="2">Uncharacterized protein</fullName>
    </submittedName>
</protein>
<proteinExistence type="predicted"/>